<feature type="transmembrane region" description="Helical" evidence="5">
    <location>
        <begin position="170"/>
        <end position="191"/>
    </location>
</feature>
<dbReference type="PaxDb" id="8355-A0A1L8FQY2"/>
<sequence length="315" mass="34775">MEKSGENLSSFSNPQTNYGYAQNPVYPPDMSGGHSVPVYMPPPPSYSEQDPAVLNAPNNNPSSQVFLGANSYPEHDAEAGPPEYTFGVADSSPFSESVIRRAFIRKVYLTLAMQLALTVGLICMFIFWKRLKYWVQDYPYIVYALCPAIIILALVLACCQQVRRKVPYNFIFLGLFTAVEGCMLGTLAALFDADAVMWAGVATIVVTLGLTIFALQTKWDFTMLSGGLCVALLVLMCFGVLCAILRSMYLNIVYASIGTFIFGMYLVVDTQLIVGGKHRYAINPEEYIFAALNIYLDIVNLFLLLLQIFGICGSN</sequence>
<comment type="similarity">
    <text evidence="5">Belongs to the BI1 family.</text>
</comment>
<proteinExistence type="inferred from homology"/>
<dbReference type="Proteomes" id="UP000186698">
    <property type="component" value="Chromosome 6S"/>
</dbReference>
<accession>A0A1L8FQY2</accession>
<evidence type="ECO:0000256" key="1">
    <source>
        <dbReference type="ARBA" id="ARBA00004141"/>
    </source>
</evidence>
<feature type="transmembrane region" description="Helical" evidence="5">
    <location>
        <begin position="107"/>
        <end position="128"/>
    </location>
</feature>
<evidence type="ECO:0000256" key="2">
    <source>
        <dbReference type="ARBA" id="ARBA00022692"/>
    </source>
</evidence>
<dbReference type="InterPro" id="IPR006214">
    <property type="entry name" value="Bax_inhibitor_1-related"/>
</dbReference>
<dbReference type="PANTHER" id="PTHR23291">
    <property type="entry name" value="BAX INHIBITOR-RELATED"/>
    <property type="match status" value="1"/>
</dbReference>
<dbReference type="Bgee" id="108719897">
    <property type="expression patterns" value="Expressed in intestine and 8 other cell types or tissues"/>
</dbReference>
<gene>
    <name evidence="8 9" type="primary">LOC108719897</name>
</gene>
<dbReference type="CTD" id="108719897"/>
<feature type="transmembrane region" description="Helical" evidence="5">
    <location>
        <begin position="252"/>
        <end position="275"/>
    </location>
</feature>
<dbReference type="GeneID" id="108719897"/>
<evidence type="ECO:0000256" key="4">
    <source>
        <dbReference type="ARBA" id="ARBA00023136"/>
    </source>
</evidence>
<feature type="compositionally biased region" description="Polar residues" evidence="6">
    <location>
        <begin position="1"/>
        <end position="20"/>
    </location>
</feature>
<dbReference type="GO" id="GO:0005262">
    <property type="term" value="F:calcium channel activity"/>
    <property type="evidence" value="ECO:0000318"/>
    <property type="project" value="GO_Central"/>
</dbReference>
<feature type="region of interest" description="Disordered" evidence="6">
    <location>
        <begin position="1"/>
        <end position="50"/>
    </location>
</feature>
<reference evidence="8" key="1">
    <citation type="submission" date="2022-04" db="UniProtKB">
        <authorList>
            <consortium name="RefSeq"/>
        </authorList>
    </citation>
    <scope>IDENTIFICATION</scope>
    <source>
        <strain evidence="8 9">J_2021</strain>
        <tissue evidence="8 9">Erythrocytes</tissue>
    </source>
</reference>
<feature type="transmembrane region" description="Helical" evidence="5">
    <location>
        <begin position="287"/>
        <end position="309"/>
    </location>
</feature>
<dbReference type="AlphaFoldDB" id="A0A1L8FQY2"/>
<organism evidence="8">
    <name type="scientific">Xenopus laevis</name>
    <name type="common">African clawed frog</name>
    <dbReference type="NCBI Taxonomy" id="8355"/>
    <lineage>
        <taxon>Eukaryota</taxon>
        <taxon>Metazoa</taxon>
        <taxon>Chordata</taxon>
        <taxon>Craniata</taxon>
        <taxon>Vertebrata</taxon>
        <taxon>Euteleostomi</taxon>
        <taxon>Amphibia</taxon>
        <taxon>Batrachia</taxon>
        <taxon>Anura</taxon>
        <taxon>Pipoidea</taxon>
        <taxon>Pipidae</taxon>
        <taxon>Xenopodinae</taxon>
        <taxon>Xenopus</taxon>
        <taxon>Xenopus</taxon>
    </lineage>
</organism>
<evidence type="ECO:0000313" key="7">
    <source>
        <dbReference type="Proteomes" id="UP000186698"/>
    </source>
</evidence>
<keyword evidence="2 5" id="KW-0812">Transmembrane</keyword>
<dbReference type="CDD" id="cd10428">
    <property type="entry name" value="LFG_like"/>
    <property type="match status" value="1"/>
</dbReference>
<protein>
    <submittedName>
        <fullName evidence="8 9">protein lifeguard 1</fullName>
    </submittedName>
</protein>
<dbReference type="KEGG" id="xla:108719897"/>
<keyword evidence="7" id="KW-1185">Reference proteome</keyword>
<keyword evidence="3 5" id="KW-1133">Transmembrane helix</keyword>
<dbReference type="GO" id="GO:0005794">
    <property type="term" value="C:Golgi apparatus"/>
    <property type="evidence" value="ECO:0000318"/>
    <property type="project" value="GO_Central"/>
</dbReference>
<dbReference type="OrthoDB" id="7933078at2759"/>
<dbReference type="GO" id="GO:0016020">
    <property type="term" value="C:membrane"/>
    <property type="evidence" value="ECO:0000318"/>
    <property type="project" value="GO_Central"/>
</dbReference>
<evidence type="ECO:0000313" key="8">
    <source>
        <dbReference type="RefSeq" id="XP_018124668.1"/>
    </source>
</evidence>
<evidence type="ECO:0000256" key="3">
    <source>
        <dbReference type="ARBA" id="ARBA00022989"/>
    </source>
</evidence>
<evidence type="ECO:0000256" key="6">
    <source>
        <dbReference type="SAM" id="MobiDB-lite"/>
    </source>
</evidence>
<comment type="subcellular location">
    <subcellularLocation>
        <location evidence="1">Membrane</location>
        <topology evidence="1">Multi-pass membrane protein</topology>
    </subcellularLocation>
</comment>
<dbReference type="Pfam" id="PF01027">
    <property type="entry name" value="Bax1-I"/>
    <property type="match status" value="1"/>
</dbReference>
<keyword evidence="4 5" id="KW-0472">Membrane</keyword>
<dbReference type="RefSeq" id="XP_041423403.1">
    <property type="nucleotide sequence ID" value="XM_041567469.1"/>
</dbReference>
<feature type="transmembrane region" description="Helical" evidence="5">
    <location>
        <begin position="140"/>
        <end position="158"/>
    </location>
</feature>
<evidence type="ECO:0000256" key="5">
    <source>
        <dbReference type="RuleBase" id="RU004379"/>
    </source>
</evidence>
<name>A0A1L8FQY2_XENLA</name>
<feature type="transmembrane region" description="Helical" evidence="5">
    <location>
        <begin position="197"/>
        <end position="215"/>
    </location>
</feature>
<dbReference type="PANTHER" id="PTHR23291:SF47">
    <property type="entry name" value="TRANSMEMBRANE BAX INHIBITOR MOTIF CONTAINING 7"/>
    <property type="match status" value="1"/>
</dbReference>
<feature type="transmembrane region" description="Helical" evidence="5">
    <location>
        <begin position="227"/>
        <end position="246"/>
    </location>
</feature>
<evidence type="ECO:0000313" key="9">
    <source>
        <dbReference type="RefSeq" id="XP_041423403.1"/>
    </source>
</evidence>
<dbReference type="OMA" id="NPWFTYA"/>
<dbReference type="RefSeq" id="XP_018124668.1">
    <property type="nucleotide sequence ID" value="XM_018269179.2"/>
</dbReference>